<dbReference type="NCBIfam" id="NF008726">
    <property type="entry name" value="PRK11728.1"/>
    <property type="match status" value="1"/>
</dbReference>
<dbReference type="InterPro" id="IPR006076">
    <property type="entry name" value="FAD-dep_OxRdtase"/>
</dbReference>
<evidence type="ECO:0000256" key="2">
    <source>
        <dbReference type="ARBA" id="ARBA00022630"/>
    </source>
</evidence>
<dbReference type="RefSeq" id="WP_014233865.1">
    <property type="nucleotide sequence ID" value="NZ_ATFJ01000017.1"/>
</dbReference>
<dbReference type="Pfam" id="PF01266">
    <property type="entry name" value="DAO"/>
    <property type="match status" value="1"/>
</dbReference>
<evidence type="ECO:0000256" key="5">
    <source>
        <dbReference type="ARBA" id="ARBA00037941"/>
    </source>
</evidence>
<evidence type="ECO:0000256" key="1">
    <source>
        <dbReference type="ARBA" id="ARBA00001974"/>
    </source>
</evidence>
<dbReference type="KEGG" id="vna:PN96_18435"/>
<name>A0AAN0Y7G8_VIBNA</name>
<comment type="similarity">
    <text evidence="5">Belongs to the L2HGDH family.</text>
</comment>
<dbReference type="GeneID" id="70914814"/>
<dbReference type="EMBL" id="CP016346">
    <property type="protein sequence ID" value="ANQ15432.1"/>
    <property type="molecule type" value="Genomic_DNA"/>
</dbReference>
<dbReference type="PANTHER" id="PTHR43104:SF2">
    <property type="entry name" value="L-2-HYDROXYGLUTARATE DEHYDROGENASE, MITOCHONDRIAL"/>
    <property type="match status" value="1"/>
</dbReference>
<proteinExistence type="inferred from homology"/>
<feature type="domain" description="FAD dependent oxidoreductase" evidence="6">
    <location>
        <begin position="6"/>
        <end position="397"/>
    </location>
</feature>
<evidence type="ECO:0000256" key="3">
    <source>
        <dbReference type="ARBA" id="ARBA00022827"/>
    </source>
</evidence>
<evidence type="ECO:0000313" key="7">
    <source>
        <dbReference type="EMBL" id="ANQ15432.1"/>
    </source>
</evidence>
<keyword evidence="4" id="KW-0560">Oxidoreductase</keyword>
<evidence type="ECO:0000256" key="4">
    <source>
        <dbReference type="ARBA" id="ARBA00023002"/>
    </source>
</evidence>
<dbReference type="PANTHER" id="PTHR43104">
    <property type="entry name" value="L-2-HYDROXYGLUTARATE DEHYDROGENASE, MITOCHONDRIAL"/>
    <property type="match status" value="1"/>
</dbReference>
<dbReference type="Proteomes" id="UP000092741">
    <property type="component" value="Chromosome 2"/>
</dbReference>
<keyword evidence="2" id="KW-0285">Flavoprotein</keyword>
<comment type="cofactor">
    <cofactor evidence="1">
        <name>FAD</name>
        <dbReference type="ChEBI" id="CHEBI:57692"/>
    </cofactor>
</comment>
<dbReference type="GO" id="GO:0047545">
    <property type="term" value="F:(S)-2-hydroxyglutarate dehydrogenase activity"/>
    <property type="evidence" value="ECO:0007669"/>
    <property type="project" value="TreeGrafter"/>
</dbReference>
<protein>
    <submittedName>
        <fullName evidence="7">Hydroxyglutarate oxidase</fullName>
    </submittedName>
</protein>
<sequence length="411" mass="46073">MEKPYDYVILGGGIVGISTAWQLKQRYPTARVLVLEKESEVSMHQTGHNSGVIHAGVYYQPGSLKAQFCREGVEKTISFCEKHDIPYDQCGKLLVSTNQTEYERMQALYERCAQNGIEAELLDEAELRKREPNITGNGAIYVKSTAIVNYRLVTKKMAEEFKACGGELKLGTEVQDIEETADSIILHCRNGNTSHTYHAQFLITCAGLMADRITRMLNIDTDFQIVPYRGEYYRLPAKYNQIVNHLIYPIPDPDLPFLGVHLTRMIDGSVTVGPNAVQGWKREGYGKFNVSLRDIRDMVTFAGFWKVSFKHLKTGLAETWNSWWKPGYLKMVQKYCPMLEVSDLQPYPAGIRAQAVLKDGSLVHDFLFAESPRSLHVCNAPSPAATSAIPIGNYICDKVAEKTATTLSDAA</sequence>
<keyword evidence="3" id="KW-0274">FAD</keyword>
<organism evidence="7 8">
    <name type="scientific">Vibrio natriegens NBRC 15636 = ATCC 14048 = DSM 759</name>
    <dbReference type="NCBI Taxonomy" id="1219067"/>
    <lineage>
        <taxon>Bacteria</taxon>
        <taxon>Pseudomonadati</taxon>
        <taxon>Pseudomonadota</taxon>
        <taxon>Gammaproteobacteria</taxon>
        <taxon>Vibrionales</taxon>
        <taxon>Vibrionaceae</taxon>
        <taxon>Vibrio</taxon>
    </lineage>
</organism>
<evidence type="ECO:0000259" key="6">
    <source>
        <dbReference type="Pfam" id="PF01266"/>
    </source>
</evidence>
<dbReference type="AlphaFoldDB" id="A0AAN0Y7G8"/>
<dbReference type="GO" id="GO:0005737">
    <property type="term" value="C:cytoplasm"/>
    <property type="evidence" value="ECO:0007669"/>
    <property type="project" value="TreeGrafter"/>
</dbReference>
<dbReference type="Gene3D" id="3.30.9.10">
    <property type="entry name" value="D-Amino Acid Oxidase, subunit A, domain 2"/>
    <property type="match status" value="1"/>
</dbReference>
<dbReference type="InterPro" id="IPR036188">
    <property type="entry name" value="FAD/NAD-bd_sf"/>
</dbReference>
<dbReference type="SUPFAM" id="SSF51905">
    <property type="entry name" value="FAD/NAD(P)-binding domain"/>
    <property type="match status" value="1"/>
</dbReference>
<accession>A0AAN0Y7G8</accession>
<evidence type="ECO:0000313" key="8">
    <source>
        <dbReference type="Proteomes" id="UP000092741"/>
    </source>
</evidence>
<reference evidence="7 8" key="1">
    <citation type="submission" date="2016-07" db="EMBL/GenBank/DDBJ databases">
        <title>Developing Vibrio natriegens as a novel, fast-growing host for biotechnology.</title>
        <authorList>
            <person name="Weinstock M.T."/>
            <person name="Hesek E.D."/>
            <person name="Wilson C.M."/>
            <person name="Gibson D.G."/>
        </authorList>
    </citation>
    <scope>NUCLEOTIDE SEQUENCE [LARGE SCALE GENOMIC DNA]</scope>
    <source>
        <strain evidence="7 8">ATCC 14048</strain>
    </source>
</reference>
<keyword evidence="8" id="KW-1185">Reference proteome</keyword>
<dbReference type="Gene3D" id="3.50.50.60">
    <property type="entry name" value="FAD/NAD(P)-binding domain"/>
    <property type="match status" value="1"/>
</dbReference>
<gene>
    <name evidence="7" type="ORF">BA890_22285</name>
</gene>